<proteinExistence type="predicted"/>
<keyword evidence="2" id="KW-0238">DNA-binding</keyword>
<protein>
    <submittedName>
        <fullName evidence="5">Transcriptional regulator, AcrR family</fullName>
    </submittedName>
</protein>
<dbReference type="FunFam" id="1.10.10.60:FF:000141">
    <property type="entry name" value="TetR family transcriptional regulator"/>
    <property type="match status" value="1"/>
</dbReference>
<dbReference type="PROSITE" id="PS50977">
    <property type="entry name" value="HTH_TETR_2"/>
    <property type="match status" value="1"/>
</dbReference>
<dbReference type="InterPro" id="IPR009057">
    <property type="entry name" value="Homeodomain-like_sf"/>
</dbReference>
<dbReference type="GO" id="GO:0003700">
    <property type="term" value="F:DNA-binding transcription factor activity"/>
    <property type="evidence" value="ECO:0007669"/>
    <property type="project" value="TreeGrafter"/>
</dbReference>
<dbReference type="InterPro" id="IPR001647">
    <property type="entry name" value="HTH_TetR"/>
</dbReference>
<dbReference type="InterPro" id="IPR039536">
    <property type="entry name" value="TetR_C_Proteobacteria"/>
</dbReference>
<evidence type="ECO:0000256" key="2">
    <source>
        <dbReference type="ARBA" id="ARBA00023125"/>
    </source>
</evidence>
<keyword evidence="1" id="KW-0805">Transcription regulation</keyword>
<accession>A0A3B0ZZX7</accession>
<dbReference type="InterPro" id="IPR036271">
    <property type="entry name" value="Tet_transcr_reg_TetR-rel_C_sf"/>
</dbReference>
<dbReference type="InterPro" id="IPR050109">
    <property type="entry name" value="HTH-type_TetR-like_transc_reg"/>
</dbReference>
<evidence type="ECO:0000256" key="3">
    <source>
        <dbReference type="ARBA" id="ARBA00023163"/>
    </source>
</evidence>
<dbReference type="PANTHER" id="PTHR30055">
    <property type="entry name" value="HTH-TYPE TRANSCRIPTIONAL REGULATOR RUTR"/>
    <property type="match status" value="1"/>
</dbReference>
<evidence type="ECO:0000256" key="1">
    <source>
        <dbReference type="ARBA" id="ARBA00023015"/>
    </source>
</evidence>
<name>A0A3B0ZZX7_9ZZZZ</name>
<gene>
    <name evidence="5" type="ORF">MNBD_GAMMA23-1030</name>
</gene>
<dbReference type="Gene3D" id="1.10.357.10">
    <property type="entry name" value="Tetracycline Repressor, domain 2"/>
    <property type="match status" value="1"/>
</dbReference>
<evidence type="ECO:0000259" key="4">
    <source>
        <dbReference type="PROSITE" id="PS50977"/>
    </source>
</evidence>
<evidence type="ECO:0000313" key="5">
    <source>
        <dbReference type="EMBL" id="VAW91509.1"/>
    </source>
</evidence>
<dbReference type="Pfam" id="PF14246">
    <property type="entry name" value="TetR_C_7"/>
    <property type="match status" value="1"/>
</dbReference>
<reference evidence="5" key="1">
    <citation type="submission" date="2018-06" db="EMBL/GenBank/DDBJ databases">
        <authorList>
            <person name="Zhirakovskaya E."/>
        </authorList>
    </citation>
    <scope>NUCLEOTIDE SEQUENCE</scope>
</reference>
<dbReference type="Pfam" id="PF00440">
    <property type="entry name" value="TetR_N"/>
    <property type="match status" value="1"/>
</dbReference>
<dbReference type="GO" id="GO:0000976">
    <property type="term" value="F:transcription cis-regulatory region binding"/>
    <property type="evidence" value="ECO:0007669"/>
    <property type="project" value="TreeGrafter"/>
</dbReference>
<keyword evidence="3" id="KW-0804">Transcription</keyword>
<dbReference type="EMBL" id="UOFT01000011">
    <property type="protein sequence ID" value="VAW91509.1"/>
    <property type="molecule type" value="Genomic_DNA"/>
</dbReference>
<dbReference type="PRINTS" id="PR00455">
    <property type="entry name" value="HTHTETR"/>
</dbReference>
<dbReference type="SUPFAM" id="SSF48498">
    <property type="entry name" value="Tetracyclin repressor-like, C-terminal domain"/>
    <property type="match status" value="1"/>
</dbReference>
<organism evidence="5">
    <name type="scientific">hydrothermal vent metagenome</name>
    <dbReference type="NCBI Taxonomy" id="652676"/>
    <lineage>
        <taxon>unclassified sequences</taxon>
        <taxon>metagenomes</taxon>
        <taxon>ecological metagenomes</taxon>
    </lineage>
</organism>
<dbReference type="SUPFAM" id="SSF46689">
    <property type="entry name" value="Homeodomain-like"/>
    <property type="match status" value="1"/>
</dbReference>
<sequence>MQKWQRRKDQRPMEILTAALGLFVSKGFASTKIEDIAKQAKVSKGTVYLYFESKEVLFKQMVHQIMVPKINEVEGYISAYKGSQVELLKLVIRQWWQTIKGSGLTGVPRLIIAEADKFPELTQYYMKEVIHRIQSILISILKKGKKLNEFSTIEPVLCARVIMSSLVYFSMWDVALKKYDYKNMNVEDLIEQQISILLNGIVK</sequence>
<dbReference type="PANTHER" id="PTHR30055:SF234">
    <property type="entry name" value="HTH-TYPE TRANSCRIPTIONAL REGULATOR BETI"/>
    <property type="match status" value="1"/>
</dbReference>
<feature type="domain" description="HTH tetR-type" evidence="4">
    <location>
        <begin position="9"/>
        <end position="69"/>
    </location>
</feature>
<dbReference type="AlphaFoldDB" id="A0A3B0ZZX7"/>